<organism evidence="2 3">
    <name type="scientific">Blastomonas fulva</name>
    <dbReference type="NCBI Taxonomy" id="1550728"/>
    <lineage>
        <taxon>Bacteria</taxon>
        <taxon>Pseudomonadati</taxon>
        <taxon>Pseudomonadota</taxon>
        <taxon>Alphaproteobacteria</taxon>
        <taxon>Sphingomonadales</taxon>
        <taxon>Sphingomonadaceae</taxon>
        <taxon>Blastomonas</taxon>
    </lineage>
</organism>
<name>A0ABN5B1U9_9SPHN</name>
<dbReference type="InterPro" id="IPR037523">
    <property type="entry name" value="VOC_core"/>
</dbReference>
<dbReference type="InterPro" id="IPR029068">
    <property type="entry name" value="Glyas_Bleomycin-R_OHBP_Dase"/>
</dbReference>
<dbReference type="Proteomes" id="UP000258016">
    <property type="component" value="Chromosome"/>
</dbReference>
<protein>
    <recommendedName>
        <fullName evidence="1">VOC domain-containing protein</fullName>
    </recommendedName>
</protein>
<sequence length="183" mass="19131">MSHPSISAIGKPMQIAFVPPDFDAALKHWTQTMGVGPFFVMENIVLEDGRFMGAPSDCRFTIALAQWGDVQIELIRQDNDAPSIYRGDYLPTGGAMHHVCLLTDDIAGARAAVEAGGGLVVVEGKVGADGAVVYADCGPASTRPNAGAIVEILQPASGSEGFFAMIAEAAKGWDGRDAVRVVG</sequence>
<dbReference type="SUPFAM" id="SSF54593">
    <property type="entry name" value="Glyoxalase/Bleomycin resistance protein/Dihydroxybiphenyl dioxygenase"/>
    <property type="match status" value="1"/>
</dbReference>
<dbReference type="Gene3D" id="3.10.180.10">
    <property type="entry name" value="2,3-Dihydroxybiphenyl 1,2-Dioxygenase, domain 1"/>
    <property type="match status" value="1"/>
</dbReference>
<reference evidence="2 3" key="1">
    <citation type="submission" date="2017-03" db="EMBL/GenBank/DDBJ databases">
        <title>Complete genome sequence of Blastomonas fulva degrading microcsystin LR.</title>
        <authorList>
            <person name="Lee H.-g."/>
            <person name="Jin L."/>
            <person name="oh H.-M."/>
        </authorList>
    </citation>
    <scope>NUCLEOTIDE SEQUENCE [LARGE SCALE GENOMIC DNA]</scope>
    <source>
        <strain evidence="2 3">T2</strain>
    </source>
</reference>
<dbReference type="GeneID" id="303484870"/>
<evidence type="ECO:0000313" key="3">
    <source>
        <dbReference type="Proteomes" id="UP000258016"/>
    </source>
</evidence>
<dbReference type="RefSeq" id="WP_117351690.1">
    <property type="nucleotide sequence ID" value="NZ_CP020083.1"/>
</dbReference>
<accession>A0ABN5B1U9</accession>
<keyword evidence="3" id="KW-1185">Reference proteome</keyword>
<proteinExistence type="predicted"/>
<evidence type="ECO:0000313" key="2">
    <source>
        <dbReference type="EMBL" id="ASR50856.1"/>
    </source>
</evidence>
<dbReference type="EMBL" id="CP020083">
    <property type="protein sequence ID" value="ASR50856.1"/>
    <property type="molecule type" value="Genomic_DNA"/>
</dbReference>
<gene>
    <name evidence="2" type="ORF">B5J99_04680</name>
</gene>
<dbReference type="PROSITE" id="PS51819">
    <property type="entry name" value="VOC"/>
    <property type="match status" value="1"/>
</dbReference>
<evidence type="ECO:0000259" key="1">
    <source>
        <dbReference type="PROSITE" id="PS51819"/>
    </source>
</evidence>
<feature type="domain" description="VOC" evidence="1">
    <location>
        <begin position="11"/>
        <end position="155"/>
    </location>
</feature>
<dbReference type="Pfam" id="PF13669">
    <property type="entry name" value="Glyoxalase_4"/>
    <property type="match status" value="1"/>
</dbReference>